<accession>A0A1L9UNQ8</accession>
<sequence>MISRRGWSNQTFVPTDLSTELLLLPPPPRYHPLVATAVLLFQTRLLHHLPSYRANIPDDGLLAATLQLYLDYWRVGSLPRLLAIFALYFSRPHPTCAFPARSLDPTATAIIVSTVKSPPYHTPPLNEQSFATAPPLTVASTPKTPRPRPNVRL</sequence>
<dbReference type="AlphaFoldDB" id="A0A1L9UNQ8"/>
<protein>
    <submittedName>
        <fullName evidence="2">Uncharacterized protein</fullName>
    </submittedName>
</protein>
<dbReference type="EMBL" id="KV878682">
    <property type="protein sequence ID" value="OJJ73186.1"/>
    <property type="molecule type" value="Genomic_DNA"/>
</dbReference>
<evidence type="ECO:0000313" key="3">
    <source>
        <dbReference type="Proteomes" id="UP000184499"/>
    </source>
</evidence>
<keyword evidence="3" id="KW-1185">Reference proteome</keyword>
<evidence type="ECO:0000313" key="2">
    <source>
        <dbReference type="EMBL" id="OJJ73186.1"/>
    </source>
</evidence>
<dbReference type="GeneID" id="93578830"/>
<feature type="region of interest" description="Disordered" evidence="1">
    <location>
        <begin position="123"/>
        <end position="153"/>
    </location>
</feature>
<name>A0A1L9UNQ8_ASPBC</name>
<evidence type="ECO:0000256" key="1">
    <source>
        <dbReference type="SAM" id="MobiDB-lite"/>
    </source>
</evidence>
<dbReference type="RefSeq" id="XP_067480434.1">
    <property type="nucleotide sequence ID" value="XM_067626342.1"/>
</dbReference>
<dbReference type="VEuPathDB" id="FungiDB:ASPBRDRAFT_494633"/>
<reference evidence="3" key="1">
    <citation type="journal article" date="2017" name="Genome Biol.">
        <title>Comparative genomics reveals high biological diversity and specific adaptations in the industrially and medically important fungal genus Aspergillus.</title>
        <authorList>
            <person name="de Vries R.P."/>
            <person name="Riley R."/>
            <person name="Wiebenga A."/>
            <person name="Aguilar-Osorio G."/>
            <person name="Amillis S."/>
            <person name="Uchima C.A."/>
            <person name="Anderluh G."/>
            <person name="Asadollahi M."/>
            <person name="Askin M."/>
            <person name="Barry K."/>
            <person name="Battaglia E."/>
            <person name="Bayram O."/>
            <person name="Benocci T."/>
            <person name="Braus-Stromeyer S.A."/>
            <person name="Caldana C."/>
            <person name="Canovas D."/>
            <person name="Cerqueira G.C."/>
            <person name="Chen F."/>
            <person name="Chen W."/>
            <person name="Choi C."/>
            <person name="Clum A."/>
            <person name="Dos Santos R.A."/>
            <person name="Damasio A.R."/>
            <person name="Diallinas G."/>
            <person name="Emri T."/>
            <person name="Fekete E."/>
            <person name="Flipphi M."/>
            <person name="Freyberg S."/>
            <person name="Gallo A."/>
            <person name="Gournas C."/>
            <person name="Habgood R."/>
            <person name="Hainaut M."/>
            <person name="Harispe M.L."/>
            <person name="Henrissat B."/>
            <person name="Hilden K.S."/>
            <person name="Hope R."/>
            <person name="Hossain A."/>
            <person name="Karabika E."/>
            <person name="Karaffa L."/>
            <person name="Karanyi Z."/>
            <person name="Krasevec N."/>
            <person name="Kuo A."/>
            <person name="Kusch H."/>
            <person name="LaButti K."/>
            <person name="Lagendijk E.L."/>
            <person name="Lapidus A."/>
            <person name="Levasseur A."/>
            <person name="Lindquist E."/>
            <person name="Lipzen A."/>
            <person name="Logrieco A.F."/>
            <person name="MacCabe A."/>
            <person name="Maekelae M.R."/>
            <person name="Malavazi I."/>
            <person name="Melin P."/>
            <person name="Meyer V."/>
            <person name="Mielnichuk N."/>
            <person name="Miskei M."/>
            <person name="Molnar A.P."/>
            <person name="Mule G."/>
            <person name="Ngan C.Y."/>
            <person name="Orejas M."/>
            <person name="Orosz E."/>
            <person name="Ouedraogo J.P."/>
            <person name="Overkamp K.M."/>
            <person name="Park H.-S."/>
            <person name="Perrone G."/>
            <person name="Piumi F."/>
            <person name="Punt P.J."/>
            <person name="Ram A.F."/>
            <person name="Ramon A."/>
            <person name="Rauscher S."/>
            <person name="Record E."/>
            <person name="Riano-Pachon D.M."/>
            <person name="Robert V."/>
            <person name="Roehrig J."/>
            <person name="Ruller R."/>
            <person name="Salamov A."/>
            <person name="Salih N.S."/>
            <person name="Samson R.A."/>
            <person name="Sandor E."/>
            <person name="Sanguinetti M."/>
            <person name="Schuetze T."/>
            <person name="Sepcic K."/>
            <person name="Shelest E."/>
            <person name="Sherlock G."/>
            <person name="Sophianopoulou V."/>
            <person name="Squina F.M."/>
            <person name="Sun H."/>
            <person name="Susca A."/>
            <person name="Todd R.B."/>
            <person name="Tsang A."/>
            <person name="Unkles S.E."/>
            <person name="van de Wiele N."/>
            <person name="van Rossen-Uffink D."/>
            <person name="Oliveira J.V."/>
            <person name="Vesth T.C."/>
            <person name="Visser J."/>
            <person name="Yu J.-H."/>
            <person name="Zhou M."/>
            <person name="Andersen M.R."/>
            <person name="Archer D.B."/>
            <person name="Baker S.E."/>
            <person name="Benoit I."/>
            <person name="Brakhage A.A."/>
            <person name="Braus G.H."/>
            <person name="Fischer R."/>
            <person name="Frisvad J.C."/>
            <person name="Goldman G.H."/>
            <person name="Houbraken J."/>
            <person name="Oakley B."/>
            <person name="Pocsi I."/>
            <person name="Scazzocchio C."/>
            <person name="Seiboth B."/>
            <person name="vanKuyk P.A."/>
            <person name="Wortman J."/>
            <person name="Dyer P.S."/>
            <person name="Grigoriev I.V."/>
        </authorList>
    </citation>
    <scope>NUCLEOTIDE SEQUENCE [LARGE SCALE GENOMIC DNA]</scope>
    <source>
        <strain evidence="3">CBS 101740 / IMI 381727 / IBT 21946</strain>
    </source>
</reference>
<dbReference type="Proteomes" id="UP000184499">
    <property type="component" value="Unassembled WGS sequence"/>
</dbReference>
<organism evidence="2 3">
    <name type="scientific">Aspergillus brasiliensis (strain CBS 101740 / IMI 381727 / IBT 21946)</name>
    <dbReference type="NCBI Taxonomy" id="767769"/>
    <lineage>
        <taxon>Eukaryota</taxon>
        <taxon>Fungi</taxon>
        <taxon>Dikarya</taxon>
        <taxon>Ascomycota</taxon>
        <taxon>Pezizomycotina</taxon>
        <taxon>Eurotiomycetes</taxon>
        <taxon>Eurotiomycetidae</taxon>
        <taxon>Eurotiales</taxon>
        <taxon>Aspergillaceae</taxon>
        <taxon>Aspergillus</taxon>
        <taxon>Aspergillus subgen. Circumdati</taxon>
    </lineage>
</organism>
<proteinExistence type="predicted"/>
<gene>
    <name evidence="2" type="ORF">ASPBRDRAFT_494633</name>
</gene>